<protein>
    <submittedName>
        <fullName evidence="1">Uncharacterized protein</fullName>
    </submittedName>
</protein>
<name>A0A0R2GTH4_9LACO</name>
<dbReference type="AlphaFoldDB" id="A0A0R2GTH4"/>
<evidence type="ECO:0000313" key="1">
    <source>
        <dbReference type="EMBL" id="KRN44064.1"/>
    </source>
</evidence>
<proteinExistence type="predicted"/>
<dbReference type="PATRIC" id="fig|148604.4.peg.866"/>
<accession>A0A0R2GTH4</accession>
<keyword evidence="2" id="KW-1185">Reference proteome</keyword>
<gene>
    <name evidence="1" type="ORF">IV41_GL000839</name>
</gene>
<evidence type="ECO:0000313" key="2">
    <source>
        <dbReference type="Proteomes" id="UP000051639"/>
    </source>
</evidence>
<comment type="caution">
    <text evidence="1">The sequence shown here is derived from an EMBL/GenBank/DDBJ whole genome shotgun (WGS) entry which is preliminary data.</text>
</comment>
<dbReference type="Proteomes" id="UP000051639">
    <property type="component" value="Unassembled WGS sequence"/>
</dbReference>
<sequence>MKEEIGFEGDTIIDCWGHRAFRIKAPGGAVRVQGIKPDLFKTWMDGKPKKNGLWEMEKNLCILLMHGEEDSTDFLKMSDEDYKWFDELDMKLLEFKHYPMPVF</sequence>
<dbReference type="EMBL" id="JQBA01000023">
    <property type="protein sequence ID" value="KRN44064.1"/>
    <property type="molecule type" value="Genomic_DNA"/>
</dbReference>
<reference evidence="1 2" key="1">
    <citation type="journal article" date="2015" name="Genome Announc.">
        <title>Expanding the biotechnology potential of lactobacilli through comparative genomics of 213 strains and associated genera.</title>
        <authorList>
            <person name="Sun Z."/>
            <person name="Harris H.M."/>
            <person name="McCann A."/>
            <person name="Guo C."/>
            <person name="Argimon S."/>
            <person name="Zhang W."/>
            <person name="Yang X."/>
            <person name="Jeffery I.B."/>
            <person name="Cooney J.C."/>
            <person name="Kagawa T.F."/>
            <person name="Liu W."/>
            <person name="Song Y."/>
            <person name="Salvetti E."/>
            <person name="Wrobel A."/>
            <person name="Rasinkangas P."/>
            <person name="Parkhill J."/>
            <person name="Rea M.C."/>
            <person name="O'Sullivan O."/>
            <person name="Ritari J."/>
            <person name="Douillard F.P."/>
            <person name="Paul Ross R."/>
            <person name="Yang R."/>
            <person name="Briner A.E."/>
            <person name="Felis G.E."/>
            <person name="de Vos W.M."/>
            <person name="Barrangou R."/>
            <person name="Klaenhammer T.R."/>
            <person name="Caufield P.W."/>
            <person name="Cui Y."/>
            <person name="Zhang H."/>
            <person name="O'Toole P.W."/>
        </authorList>
    </citation>
    <scope>NUCLEOTIDE SEQUENCE [LARGE SCALE GENOMIC DNA]</scope>
    <source>
        <strain evidence="1 2">DSM 14792</strain>
    </source>
</reference>
<organism evidence="1 2">
    <name type="scientific">Limosilactobacillus ingluviei</name>
    <dbReference type="NCBI Taxonomy" id="148604"/>
    <lineage>
        <taxon>Bacteria</taxon>
        <taxon>Bacillati</taxon>
        <taxon>Bacillota</taxon>
        <taxon>Bacilli</taxon>
        <taxon>Lactobacillales</taxon>
        <taxon>Lactobacillaceae</taxon>
        <taxon>Limosilactobacillus</taxon>
    </lineage>
</organism>